<organism evidence="2 3">
    <name type="scientific">Ensete ventricosum</name>
    <name type="common">Abyssinian banana</name>
    <name type="synonym">Musa ensete</name>
    <dbReference type="NCBI Taxonomy" id="4639"/>
    <lineage>
        <taxon>Eukaryota</taxon>
        <taxon>Viridiplantae</taxon>
        <taxon>Streptophyta</taxon>
        <taxon>Embryophyta</taxon>
        <taxon>Tracheophyta</taxon>
        <taxon>Spermatophyta</taxon>
        <taxon>Magnoliopsida</taxon>
        <taxon>Liliopsida</taxon>
        <taxon>Zingiberales</taxon>
        <taxon>Musaceae</taxon>
        <taxon>Ensete</taxon>
    </lineage>
</organism>
<name>A0A427AKE5_ENSVE</name>
<evidence type="ECO:0000313" key="3">
    <source>
        <dbReference type="Proteomes" id="UP000287651"/>
    </source>
</evidence>
<comment type="caution">
    <text evidence="2">The sequence shown here is derived from an EMBL/GenBank/DDBJ whole genome shotgun (WGS) entry which is preliminary data.</text>
</comment>
<gene>
    <name evidence="2" type="ORF">B296_00012566</name>
</gene>
<dbReference type="AlphaFoldDB" id="A0A427AKE5"/>
<evidence type="ECO:0000256" key="1">
    <source>
        <dbReference type="SAM" id="MobiDB-lite"/>
    </source>
</evidence>
<feature type="compositionally biased region" description="Low complexity" evidence="1">
    <location>
        <begin position="41"/>
        <end position="52"/>
    </location>
</feature>
<sequence>MKSNIISGNTSQVSHGTTEGPNGTASSSTRSIGKSTEEQNSGGSAPSSSRSSMWKLPSISILSRTRSSAT</sequence>
<proteinExistence type="predicted"/>
<accession>A0A427AKE5</accession>
<feature type="compositionally biased region" description="Polar residues" evidence="1">
    <location>
        <begin position="60"/>
        <end position="70"/>
    </location>
</feature>
<reference evidence="2 3" key="1">
    <citation type="journal article" date="2014" name="Agronomy (Basel)">
        <title>A Draft Genome Sequence for Ensete ventricosum, the Drought-Tolerant Tree Against Hunger.</title>
        <authorList>
            <person name="Harrison J."/>
            <person name="Moore K.A."/>
            <person name="Paszkiewicz K."/>
            <person name="Jones T."/>
            <person name="Grant M."/>
            <person name="Ambacheew D."/>
            <person name="Muzemil S."/>
            <person name="Studholme D.J."/>
        </authorList>
    </citation>
    <scope>NUCLEOTIDE SEQUENCE [LARGE SCALE GENOMIC DNA]</scope>
</reference>
<evidence type="ECO:0000313" key="2">
    <source>
        <dbReference type="EMBL" id="RRT76670.1"/>
    </source>
</evidence>
<feature type="compositionally biased region" description="Polar residues" evidence="1">
    <location>
        <begin position="1"/>
        <end position="40"/>
    </location>
</feature>
<feature type="region of interest" description="Disordered" evidence="1">
    <location>
        <begin position="1"/>
        <end position="70"/>
    </location>
</feature>
<protein>
    <submittedName>
        <fullName evidence="2">Uncharacterized protein</fullName>
    </submittedName>
</protein>
<dbReference type="EMBL" id="AMZH03002132">
    <property type="protein sequence ID" value="RRT76670.1"/>
    <property type="molecule type" value="Genomic_DNA"/>
</dbReference>
<dbReference type="Proteomes" id="UP000287651">
    <property type="component" value="Unassembled WGS sequence"/>
</dbReference>